<reference evidence="1 2" key="1">
    <citation type="submission" date="2023-08" db="EMBL/GenBank/DDBJ databases">
        <title>A Necator americanus chromosomal reference genome.</title>
        <authorList>
            <person name="Ilik V."/>
            <person name="Petrzelkova K.J."/>
            <person name="Pardy F."/>
            <person name="Fuh T."/>
            <person name="Niatou-Singa F.S."/>
            <person name="Gouil Q."/>
            <person name="Baker L."/>
            <person name="Ritchie M.E."/>
            <person name="Jex A.R."/>
            <person name="Gazzola D."/>
            <person name="Li H."/>
            <person name="Toshio Fujiwara R."/>
            <person name="Zhan B."/>
            <person name="Aroian R.V."/>
            <person name="Pafco B."/>
            <person name="Schwarz E.M."/>
        </authorList>
    </citation>
    <scope>NUCLEOTIDE SEQUENCE [LARGE SCALE GENOMIC DNA]</scope>
    <source>
        <strain evidence="1 2">Aroian</strain>
        <tissue evidence="1">Whole animal</tissue>
    </source>
</reference>
<proteinExistence type="predicted"/>
<sequence length="103" mass="11605">MKNNEKRAVSPREEHSELVVLCGEWPPHAFTEDAMRQCQCSTTLAYSSSQPLSFSPGLKSCFNTRMVNSENTTRSAPVTQTNDSLFVWLLSMIHPWPESITIS</sequence>
<evidence type="ECO:0000313" key="1">
    <source>
        <dbReference type="EMBL" id="KAK6729398.1"/>
    </source>
</evidence>
<protein>
    <submittedName>
        <fullName evidence="1">Uncharacterized protein</fullName>
    </submittedName>
</protein>
<name>A0ABR1BVL4_NECAM</name>
<comment type="caution">
    <text evidence="1">The sequence shown here is derived from an EMBL/GenBank/DDBJ whole genome shotgun (WGS) entry which is preliminary data.</text>
</comment>
<evidence type="ECO:0000313" key="2">
    <source>
        <dbReference type="Proteomes" id="UP001303046"/>
    </source>
</evidence>
<gene>
    <name evidence="1" type="primary">Necator_chrI.g2574</name>
    <name evidence="1" type="ORF">RB195_006446</name>
</gene>
<accession>A0ABR1BVL4</accession>
<keyword evidence="2" id="KW-1185">Reference proteome</keyword>
<dbReference type="Proteomes" id="UP001303046">
    <property type="component" value="Unassembled WGS sequence"/>
</dbReference>
<organism evidence="1 2">
    <name type="scientific">Necator americanus</name>
    <name type="common">Human hookworm</name>
    <dbReference type="NCBI Taxonomy" id="51031"/>
    <lineage>
        <taxon>Eukaryota</taxon>
        <taxon>Metazoa</taxon>
        <taxon>Ecdysozoa</taxon>
        <taxon>Nematoda</taxon>
        <taxon>Chromadorea</taxon>
        <taxon>Rhabditida</taxon>
        <taxon>Rhabditina</taxon>
        <taxon>Rhabditomorpha</taxon>
        <taxon>Strongyloidea</taxon>
        <taxon>Ancylostomatidae</taxon>
        <taxon>Bunostominae</taxon>
        <taxon>Necator</taxon>
    </lineage>
</organism>
<dbReference type="EMBL" id="JAVFWL010000001">
    <property type="protein sequence ID" value="KAK6729398.1"/>
    <property type="molecule type" value="Genomic_DNA"/>
</dbReference>